<feature type="domain" description="EGF-like" evidence="12">
    <location>
        <begin position="981"/>
        <end position="1017"/>
    </location>
</feature>
<feature type="disulfide bond" evidence="9">
    <location>
        <begin position="1441"/>
        <end position="1451"/>
    </location>
</feature>
<dbReference type="InterPro" id="IPR001881">
    <property type="entry name" value="EGF-like_Ca-bd_dom"/>
</dbReference>
<proteinExistence type="predicted"/>
<dbReference type="PROSITE" id="PS00010">
    <property type="entry name" value="ASX_HYDROXYL"/>
    <property type="match status" value="8"/>
</dbReference>
<dbReference type="SMART" id="SM00179">
    <property type="entry name" value="EGF_CA"/>
    <property type="match status" value="8"/>
</dbReference>
<feature type="disulfide bond" evidence="8">
    <location>
        <begin position="931"/>
        <end position="940"/>
    </location>
</feature>
<dbReference type="CDD" id="cd00054">
    <property type="entry name" value="EGF_CA"/>
    <property type="match status" value="8"/>
</dbReference>
<evidence type="ECO:0000256" key="8">
    <source>
        <dbReference type="PROSITE-ProRule" id="PRU00076"/>
    </source>
</evidence>
<evidence type="ECO:0000259" key="12">
    <source>
        <dbReference type="PROSITE" id="PS50026"/>
    </source>
</evidence>
<evidence type="ECO:0000256" key="7">
    <source>
        <dbReference type="ARBA" id="ARBA00023180"/>
    </source>
</evidence>
<dbReference type="SUPFAM" id="SSF57196">
    <property type="entry name" value="EGF/Laminin"/>
    <property type="match status" value="5"/>
</dbReference>
<feature type="disulfide bond" evidence="9">
    <location>
        <begin position="1297"/>
        <end position="1358"/>
    </location>
</feature>
<name>A0A7M7P0W3_STRPU</name>
<dbReference type="SUPFAM" id="SSF57184">
    <property type="entry name" value="Growth factor receptor domain"/>
    <property type="match status" value="1"/>
</dbReference>
<dbReference type="PROSITE" id="PS00420">
    <property type="entry name" value="SRCR_1"/>
    <property type="match status" value="3"/>
</dbReference>
<evidence type="ECO:0000313" key="15">
    <source>
        <dbReference type="Proteomes" id="UP000007110"/>
    </source>
</evidence>
<dbReference type="InParanoid" id="A0A7M7P0W3"/>
<dbReference type="InterPro" id="IPR009030">
    <property type="entry name" value="Growth_fac_rcpt_cys_sf"/>
</dbReference>
<evidence type="ECO:0000256" key="10">
    <source>
        <dbReference type="SAM" id="SignalP"/>
    </source>
</evidence>
<keyword evidence="2" id="KW-0964">Secreted</keyword>
<feature type="domain" description="EGF-like" evidence="12">
    <location>
        <begin position="24"/>
        <end position="60"/>
    </location>
</feature>
<feature type="domain" description="SRCR" evidence="13">
    <location>
        <begin position="1370"/>
        <end position="1472"/>
    </location>
</feature>
<feature type="disulfide bond" evidence="8">
    <location>
        <begin position="591"/>
        <end position="600"/>
    </location>
</feature>
<dbReference type="FunFam" id="2.10.25.10:FF:000122">
    <property type="entry name" value="Protein crumbs homolog 2"/>
    <property type="match status" value="6"/>
</dbReference>
<evidence type="ECO:0000256" key="9">
    <source>
        <dbReference type="PROSITE-ProRule" id="PRU00196"/>
    </source>
</evidence>
<dbReference type="OrthoDB" id="10046852at2759"/>
<feature type="domain" description="SRCR" evidence="13">
    <location>
        <begin position="1486"/>
        <end position="1587"/>
    </location>
</feature>
<dbReference type="SUPFAM" id="SSF56487">
    <property type="entry name" value="SRCR-like"/>
    <property type="match status" value="4"/>
</dbReference>
<comment type="caution">
    <text evidence="9">Lacks conserved residue(s) required for the propagation of feature annotation.</text>
</comment>
<dbReference type="FunFam" id="3.10.250.10:FF:000005">
    <property type="entry name" value="Neurotrypsin isoform A"/>
    <property type="match status" value="2"/>
</dbReference>
<keyword evidence="4 10" id="KW-0732">Signal</keyword>
<dbReference type="FunFam" id="3.10.250.10:FF:000006">
    <property type="entry name" value="neurotrypsin isoform X2"/>
    <property type="match status" value="1"/>
</dbReference>
<feature type="domain" description="EGF-like" evidence="12">
    <location>
        <begin position="376"/>
        <end position="412"/>
    </location>
</feature>
<dbReference type="EnsemblMetazoa" id="XM_030988537">
    <property type="protein sequence ID" value="XP_030844397"/>
    <property type="gene ID" value="LOC763130"/>
</dbReference>
<dbReference type="Pfam" id="PF00754">
    <property type="entry name" value="F5_F8_type_C"/>
    <property type="match status" value="1"/>
</dbReference>
<feature type="disulfide bond" evidence="9">
    <location>
        <begin position="1669"/>
        <end position="1679"/>
    </location>
</feature>
<comment type="subcellular location">
    <subcellularLocation>
        <location evidence="1">Secreted</location>
    </subcellularLocation>
</comment>
<keyword evidence="5" id="KW-0677">Repeat</keyword>
<dbReference type="CDD" id="cd00057">
    <property type="entry name" value="FA58C"/>
    <property type="match status" value="1"/>
</dbReference>
<dbReference type="RefSeq" id="XP_030844397.1">
    <property type="nucleotide sequence ID" value="XM_030988537.1"/>
</dbReference>
<dbReference type="PROSITE" id="PS01187">
    <property type="entry name" value="EGF_CA"/>
    <property type="match status" value="6"/>
</dbReference>
<dbReference type="FunFam" id="3.10.250.10:FF:000001">
    <property type="entry name" value="Lysyl oxidase 4 isoform X1"/>
    <property type="match status" value="1"/>
</dbReference>
<keyword evidence="15" id="KW-1185">Reference proteome</keyword>
<dbReference type="Gene3D" id="3.10.250.10">
    <property type="entry name" value="SRCR-like domain"/>
    <property type="match status" value="4"/>
</dbReference>
<dbReference type="GO" id="GO:0005509">
    <property type="term" value="F:calcium ion binding"/>
    <property type="evidence" value="ECO:0007669"/>
    <property type="project" value="InterPro"/>
</dbReference>
<feature type="disulfide bond" evidence="8">
    <location>
        <begin position="969"/>
        <end position="978"/>
    </location>
</feature>
<dbReference type="InterPro" id="IPR018097">
    <property type="entry name" value="EGF_Ca-bd_CS"/>
</dbReference>
<dbReference type="GO" id="GO:0016020">
    <property type="term" value="C:membrane"/>
    <property type="evidence" value="ECO:0007669"/>
    <property type="project" value="InterPro"/>
</dbReference>
<feature type="disulfide bond" evidence="8">
    <location>
        <begin position="402"/>
        <end position="411"/>
    </location>
</feature>
<dbReference type="PROSITE" id="PS00022">
    <property type="entry name" value="EGF_1"/>
    <property type="match status" value="8"/>
</dbReference>
<dbReference type="Proteomes" id="UP000007110">
    <property type="component" value="Unassembled WGS sequence"/>
</dbReference>
<dbReference type="Pfam" id="PF00530">
    <property type="entry name" value="SRCR"/>
    <property type="match status" value="4"/>
</dbReference>
<feature type="disulfide bond" evidence="9">
    <location>
        <begin position="1556"/>
        <end position="1566"/>
    </location>
</feature>
<dbReference type="InterPro" id="IPR001190">
    <property type="entry name" value="SRCR"/>
</dbReference>
<dbReference type="FunFam" id="2.10.25.10:FF:000061">
    <property type="entry name" value="Delta-like protein"/>
    <property type="match status" value="2"/>
</dbReference>
<feature type="domain" description="EGF-like" evidence="12">
    <location>
        <begin position="943"/>
        <end position="979"/>
    </location>
</feature>
<feature type="domain" description="EGF-like" evidence="12">
    <location>
        <begin position="1170"/>
        <end position="1206"/>
    </location>
</feature>
<feature type="domain" description="F5/8 type C" evidence="11">
    <location>
        <begin position="64"/>
        <end position="220"/>
    </location>
</feature>
<dbReference type="GO" id="GO:0005576">
    <property type="term" value="C:extracellular region"/>
    <property type="evidence" value="ECO:0007669"/>
    <property type="project" value="UniProtKB-SubCell"/>
</dbReference>
<evidence type="ECO:0000256" key="3">
    <source>
        <dbReference type="ARBA" id="ARBA00022536"/>
    </source>
</evidence>
<feature type="disulfide bond" evidence="9">
    <location>
        <begin position="1328"/>
        <end position="1338"/>
    </location>
</feature>
<evidence type="ECO:0000259" key="11">
    <source>
        <dbReference type="PROSITE" id="PS50022"/>
    </source>
</evidence>
<dbReference type="SMART" id="SM00181">
    <property type="entry name" value="EGF"/>
    <property type="match status" value="8"/>
</dbReference>
<dbReference type="PANTHER" id="PTHR19331:SF465">
    <property type="entry name" value="EGG PEPTIDE SPERACT RECEPTOR"/>
    <property type="match status" value="1"/>
</dbReference>
<keyword evidence="3 8" id="KW-0245">EGF-like domain</keyword>
<dbReference type="InterPro" id="IPR000742">
    <property type="entry name" value="EGF"/>
</dbReference>
<dbReference type="SUPFAM" id="SSF49785">
    <property type="entry name" value="Galactose-binding domain-like"/>
    <property type="match status" value="1"/>
</dbReference>
<dbReference type="SMART" id="SM00202">
    <property type="entry name" value="SR"/>
    <property type="match status" value="4"/>
</dbReference>
<evidence type="ECO:0000256" key="2">
    <source>
        <dbReference type="ARBA" id="ARBA00022525"/>
    </source>
</evidence>
<dbReference type="KEGG" id="spu:763130"/>
<keyword evidence="7" id="KW-0325">Glycoprotein</keyword>
<feature type="disulfide bond" evidence="9">
    <location>
        <begin position="1284"/>
        <end position="1348"/>
    </location>
</feature>
<feature type="disulfide bond" evidence="8">
    <location>
        <begin position="1196"/>
        <end position="1205"/>
    </location>
</feature>
<dbReference type="PRINTS" id="PR00258">
    <property type="entry name" value="SPERACTRCPTR"/>
</dbReference>
<evidence type="ECO:0000259" key="13">
    <source>
        <dbReference type="PROSITE" id="PS50287"/>
    </source>
</evidence>
<reference evidence="14" key="2">
    <citation type="submission" date="2021-01" db="UniProtKB">
        <authorList>
            <consortium name="EnsemblMetazoa"/>
        </authorList>
    </citation>
    <scope>IDENTIFICATION</scope>
</reference>
<evidence type="ECO:0000256" key="5">
    <source>
        <dbReference type="ARBA" id="ARBA00022737"/>
    </source>
</evidence>
<dbReference type="InterPro" id="IPR036772">
    <property type="entry name" value="SRCR-like_dom_sf"/>
</dbReference>
<accession>A0A7M7P0W3</accession>
<feature type="disulfide bond" evidence="9">
    <location>
        <begin position="1512"/>
        <end position="1576"/>
    </location>
</feature>
<dbReference type="Gene3D" id="2.60.120.260">
    <property type="entry name" value="Galactose-binding domain-like"/>
    <property type="match status" value="1"/>
</dbReference>
<evidence type="ECO:0000256" key="1">
    <source>
        <dbReference type="ARBA" id="ARBA00004613"/>
    </source>
</evidence>
<dbReference type="InterPro" id="IPR000421">
    <property type="entry name" value="FA58C"/>
</dbReference>
<feature type="chain" id="PRO_5029491555" evidence="10">
    <location>
        <begin position="20"/>
        <end position="1753"/>
    </location>
</feature>
<feature type="disulfide bond" evidence="8">
    <location>
        <begin position="1007"/>
        <end position="1016"/>
    </location>
</feature>
<feature type="domain" description="EGF-like" evidence="12">
    <location>
        <begin position="905"/>
        <end position="941"/>
    </location>
</feature>
<dbReference type="PROSITE" id="PS01186">
    <property type="entry name" value="EGF_2"/>
    <property type="match status" value="8"/>
</dbReference>
<feature type="disulfide bond" evidence="8">
    <location>
        <begin position="50"/>
        <end position="59"/>
    </location>
</feature>
<dbReference type="GeneID" id="763130"/>
<feature type="disulfide bond" evidence="8">
    <location>
        <begin position="1234"/>
        <end position="1243"/>
    </location>
</feature>
<organism evidence="14 15">
    <name type="scientific">Strongylocentrotus purpuratus</name>
    <name type="common">Purple sea urchin</name>
    <dbReference type="NCBI Taxonomy" id="7668"/>
    <lineage>
        <taxon>Eukaryota</taxon>
        <taxon>Metazoa</taxon>
        <taxon>Echinodermata</taxon>
        <taxon>Eleutherozoa</taxon>
        <taxon>Echinozoa</taxon>
        <taxon>Echinoidea</taxon>
        <taxon>Euechinoidea</taxon>
        <taxon>Echinacea</taxon>
        <taxon>Camarodonta</taxon>
        <taxon>Echinidea</taxon>
        <taxon>Strongylocentrotidae</taxon>
        <taxon>Strongylocentrotus</taxon>
    </lineage>
</organism>
<dbReference type="InterPro" id="IPR008979">
    <property type="entry name" value="Galactose-bd-like_sf"/>
</dbReference>
<dbReference type="SMART" id="SM00231">
    <property type="entry name" value="FA58C"/>
    <property type="match status" value="1"/>
</dbReference>
<sequence>MMEGYTILSLLLCISVASSISNNDINDCSPDPCENGGTCSDGVNTFTCACDPGYTGPTCETAILNEPGPLGLESYVIPDSSMTASSEYNADHGAERGRLNLARDGNLRGAWCSRARNVNQWIQVDLLHLYRITSVATQGREDTSQWVTSYKLACSTDGTNFHTVQGISTNPGADRIFTGNVDSNTIVTNTLPVPQMCRYVRLMPVSWFVSISLRMEIYGEGPFTGEAITCKQCSAVYSTNDEALNIPYIIRSSCTEPRPTDCGGNASCVTIISLFNFWHETEGLIVLTTMDRGCNPAQYSQLIPAGDVCLDDATVAIIKADSPDPLTSLPSHLRPMYLNSSLSFCVCDSEDLCTPPSPVAPTPPSPVVPMTEPAPDTDDCTPNPCLNGGGCTDGVNNFTCACAAGYEGNTCDTGEAITCKQCSAVYSTNDEALNIPYIIRSSCTEPRPTDCGGNASCVTIISLFNFWHETEGLIVLTTMDRGCNPAQYSQLIPAGDVCLDDATVAIIKADSPDPLTSLPSHLRPMYLNSSLSFCVCDSEDLCTPPSPVAPTPPSPVVPMTEPAPDTDDCTPNPCLNGGGCTDGVNNFTCACAAGYEGNTCDTGEAITCNECLAVYSTNDEALNISYLVRSSCTEPTPTDCGGNASCVTMIRLLNFWHETEGLIVITTMERGCDPAQYSQLIPAGDVCLDDATVAIIKADLPDPSTRLPPHLRPMYLNSSLSVCVCNSEDLCTPPSPVAPTPSSPVVPMTEPAPGEAITCKECFAVYSTNDGALNIPYIVRSSCTEPRPTDCGGNASCVTIISLFNFWHETEGLIVLTTMDRGCNPAQYSQLIPAGDVCLDDATVAIIKADLPDPLTSLPPHLRPMYLNSSLSFCVCDSEDLCTPPSPVAPTPPSPVVPMTEPAPDTDDCTPNPCLNGGGCTDGVNNFTCTCADGYEGNTCDTDTDDCTPNPCLNGGGCTDGVNNFTCTCADGYEGNTCDTDTDDCTPNPCLNGGGCTDGVNNFTCTCADGYEGNTCDTGEAITCNECLAVYSTNDEALNISYLVRSSCTEPTPRDCGGNASCVTMIRLLNFWHETEGLIVITTMERGCDPAQYSQLIPAGDVCLDDATVAIIKADLPDPSTRLPPHLRPMYLNSSLSVCVCNSEDLCTPPLPVAPTPPSPVVPMTEPAPDTDDCTPNPCLNGGGCTDGVNNFTCACAAGYEGNTCDTDINDCSPDPCENGGICSDGVNTFTCACDPGYTGPTCGTVSHSTGSSSGAELRLAGSGSSANQGRVEVYANRQWGTVCGDLWGQNDANVVCRQLGFPGAYGYTNAQTFGAGSGPILMDNTRCVGNETSIMDCPKNAMGVHNCQHSDDVGVICRVAQGISRGAEVRLAGSGSSANQGRVEVYINEQWGTVCDNLWGINDADVVCRQLGFPGASRATRDAKTFGAGSGPILLDRVKCVGDETSILDCMKSAIGVHNCLHSDDAGVICDIVSNSTGSSSGAEVRLAGSGSSANQGRVEVYINGQWGTVCDDFWGQEDANVVCRQLDFPGAYGYTNAQTFGAGSGPILMDNTRCVGNETSIMDCPKNAMGVHNCQHSDDVGVICRVAQGISRGAEVRLAGSGSSANQGRVEVYINEQWGTVCDNLWGINDADVVCRQLGFPGASRATRDAKTFGAGSGPILLDRVRCVGDETSILDCMKSAIGFHNCLHSDDAGVICDIAERRSMGELELYHNIEEQVAAEERSNAKKDADLKKKNVLQALSDFLAKLKDK</sequence>
<dbReference type="PROSITE" id="PS50287">
    <property type="entry name" value="SRCR_2"/>
    <property type="match status" value="4"/>
</dbReference>
<dbReference type="InterPro" id="IPR000152">
    <property type="entry name" value="EGF-type_Asp/Asn_hydroxyl_site"/>
</dbReference>
<dbReference type="PROSITE" id="PS50026">
    <property type="entry name" value="EGF_3"/>
    <property type="match status" value="8"/>
</dbReference>
<evidence type="ECO:0000256" key="6">
    <source>
        <dbReference type="ARBA" id="ARBA00023157"/>
    </source>
</evidence>
<evidence type="ECO:0000256" key="4">
    <source>
        <dbReference type="ARBA" id="ARBA00022729"/>
    </source>
</evidence>
<dbReference type="PANTHER" id="PTHR19331">
    <property type="entry name" value="SCAVENGER RECEPTOR DOMAIN-CONTAINING"/>
    <property type="match status" value="1"/>
</dbReference>
<dbReference type="FunFam" id="2.60.120.260:FF:000016">
    <property type="entry name" value="Contactin-associated protein-like 4 isoform 1"/>
    <property type="match status" value="1"/>
</dbReference>
<keyword evidence="6 9" id="KW-1015">Disulfide bond</keyword>
<feature type="domain" description="SRCR" evidence="13">
    <location>
        <begin position="1258"/>
        <end position="1359"/>
    </location>
</feature>
<dbReference type="Pfam" id="PF00008">
    <property type="entry name" value="EGF"/>
    <property type="match status" value="8"/>
</dbReference>
<reference evidence="15" key="1">
    <citation type="submission" date="2015-02" db="EMBL/GenBank/DDBJ databases">
        <title>Genome sequencing for Strongylocentrotus purpuratus.</title>
        <authorList>
            <person name="Murali S."/>
            <person name="Liu Y."/>
            <person name="Vee V."/>
            <person name="English A."/>
            <person name="Wang M."/>
            <person name="Skinner E."/>
            <person name="Han Y."/>
            <person name="Muzny D.M."/>
            <person name="Worley K.C."/>
            <person name="Gibbs R.A."/>
        </authorList>
    </citation>
    <scope>NUCLEOTIDE SEQUENCE</scope>
</reference>
<evidence type="ECO:0000313" key="14">
    <source>
        <dbReference type="EnsemblMetazoa" id="XP_030844397"/>
    </source>
</evidence>
<feature type="disulfide bond" evidence="9">
    <location>
        <begin position="1525"/>
        <end position="1586"/>
    </location>
</feature>
<feature type="signal peptide" evidence="10">
    <location>
        <begin position="1"/>
        <end position="19"/>
    </location>
</feature>
<feature type="domain" description="SRCR" evidence="13">
    <location>
        <begin position="1598"/>
        <end position="1700"/>
    </location>
</feature>
<feature type="domain" description="EGF-like" evidence="12">
    <location>
        <begin position="565"/>
        <end position="601"/>
    </location>
</feature>
<feature type="domain" description="EGF-like" evidence="12">
    <location>
        <begin position="1208"/>
        <end position="1244"/>
    </location>
</feature>
<dbReference type="PROSITE" id="PS50022">
    <property type="entry name" value="FA58C_3"/>
    <property type="match status" value="1"/>
</dbReference>
<dbReference type="PROSITE" id="PS01285">
    <property type="entry name" value="FA58C_1"/>
    <property type="match status" value="1"/>
</dbReference>
<protein>
    <submittedName>
        <fullName evidence="14">Uncharacterized protein</fullName>
    </submittedName>
</protein>
<dbReference type="Gene3D" id="2.10.25.10">
    <property type="entry name" value="Laminin"/>
    <property type="match status" value="8"/>
</dbReference>